<comment type="caution">
    <text evidence="10">The sequence shown here is derived from an EMBL/GenBank/DDBJ whole genome shotgun (WGS) entry which is preliminary data.</text>
</comment>
<comment type="function">
    <text evidence="8">Part of a membrane-bound complex that couples electron transfer with translocation of ions across the membrane.</text>
</comment>
<evidence type="ECO:0000256" key="8">
    <source>
        <dbReference type="HAMAP-Rule" id="MF_00461"/>
    </source>
</evidence>
<feature type="binding site" evidence="8">
    <location>
        <position position="416"/>
    </location>
    <ligand>
        <name>[4Fe-4S] cluster</name>
        <dbReference type="ChEBI" id="CHEBI:49883"/>
        <label>1</label>
    </ligand>
</feature>
<evidence type="ECO:0000256" key="7">
    <source>
        <dbReference type="ARBA" id="ARBA00023014"/>
    </source>
</evidence>
<dbReference type="PANTHER" id="PTHR43034:SF2">
    <property type="entry name" value="ION-TRANSLOCATING OXIDOREDUCTASE COMPLEX SUBUNIT C"/>
    <property type="match status" value="1"/>
</dbReference>
<dbReference type="InterPro" id="IPR017896">
    <property type="entry name" value="4Fe4S_Fe-S-bd"/>
</dbReference>
<dbReference type="Pfam" id="PF12838">
    <property type="entry name" value="Fer4_7"/>
    <property type="match status" value="1"/>
</dbReference>
<evidence type="ECO:0000256" key="6">
    <source>
        <dbReference type="ARBA" id="ARBA00023004"/>
    </source>
</evidence>
<proteinExistence type="inferred from homology"/>
<feature type="binding site" evidence="8">
    <location>
        <position position="373"/>
    </location>
    <ligand>
        <name>[4Fe-4S] cluster</name>
        <dbReference type="ChEBI" id="CHEBI:49883"/>
        <label>1</label>
    </ligand>
</feature>
<name>A0ABU0JQS1_HATLI</name>
<dbReference type="InterPro" id="IPR037225">
    <property type="entry name" value="Nuo51_FMN-bd_sf"/>
</dbReference>
<evidence type="ECO:0000259" key="9">
    <source>
        <dbReference type="PROSITE" id="PS51379"/>
    </source>
</evidence>
<feature type="domain" description="4Fe-4S ferredoxin-type" evidence="9">
    <location>
        <begin position="358"/>
        <end position="387"/>
    </location>
</feature>
<dbReference type="Pfam" id="PF13375">
    <property type="entry name" value="RnfC_N"/>
    <property type="match status" value="1"/>
</dbReference>
<keyword evidence="3 8" id="KW-0479">Metal-binding</keyword>
<dbReference type="InterPro" id="IPR011538">
    <property type="entry name" value="Nuo51_FMN-bd"/>
</dbReference>
<dbReference type="Gene3D" id="3.10.20.600">
    <property type="match status" value="1"/>
</dbReference>
<feature type="binding site" evidence="8">
    <location>
        <position position="406"/>
    </location>
    <ligand>
        <name>[4Fe-4S] cluster</name>
        <dbReference type="ChEBI" id="CHEBI:49883"/>
        <label>2</label>
    </ligand>
</feature>
<organism evidence="10 11">
    <name type="scientific">Hathewaya limosa</name>
    <name type="common">Clostridium limosum</name>
    <dbReference type="NCBI Taxonomy" id="1536"/>
    <lineage>
        <taxon>Bacteria</taxon>
        <taxon>Bacillati</taxon>
        <taxon>Bacillota</taxon>
        <taxon>Clostridia</taxon>
        <taxon>Eubacteriales</taxon>
        <taxon>Clostridiaceae</taxon>
        <taxon>Hathewaya</taxon>
    </lineage>
</organism>
<evidence type="ECO:0000256" key="3">
    <source>
        <dbReference type="ARBA" id="ARBA00022723"/>
    </source>
</evidence>
<comment type="subcellular location">
    <subcellularLocation>
        <location evidence="8">Cell membrane</location>
        <topology evidence="8">Peripheral membrane protein</topology>
    </subcellularLocation>
</comment>
<dbReference type="InterPro" id="IPR026902">
    <property type="entry name" value="RnfC_N"/>
</dbReference>
<keyword evidence="11" id="KW-1185">Reference proteome</keyword>
<dbReference type="Gene3D" id="3.30.70.20">
    <property type="match status" value="1"/>
</dbReference>
<protein>
    <recommendedName>
        <fullName evidence="8">Ion-translocating oxidoreductase complex subunit C</fullName>
        <ecNumber evidence="8">7.-.-.-</ecNumber>
    </recommendedName>
    <alternativeName>
        <fullName evidence="8">Rnf electron transport complex subunit C</fullName>
    </alternativeName>
</protein>
<feature type="binding site" evidence="8">
    <location>
        <position position="409"/>
    </location>
    <ligand>
        <name>[4Fe-4S] cluster</name>
        <dbReference type="ChEBI" id="CHEBI:49883"/>
        <label>2</label>
    </ligand>
</feature>
<feature type="binding site" evidence="8">
    <location>
        <position position="370"/>
    </location>
    <ligand>
        <name>[4Fe-4S] cluster</name>
        <dbReference type="ChEBI" id="CHEBI:49883"/>
        <label>1</label>
    </ligand>
</feature>
<dbReference type="PANTHER" id="PTHR43034">
    <property type="entry name" value="ION-TRANSLOCATING OXIDOREDUCTASE COMPLEX SUBUNIT C"/>
    <property type="match status" value="1"/>
</dbReference>
<dbReference type="InterPro" id="IPR017900">
    <property type="entry name" value="4Fe4S_Fe_S_CS"/>
</dbReference>
<evidence type="ECO:0000313" key="10">
    <source>
        <dbReference type="EMBL" id="MDQ0478523.1"/>
    </source>
</evidence>
<feature type="binding site" evidence="8">
    <location>
        <position position="412"/>
    </location>
    <ligand>
        <name>[4Fe-4S] cluster</name>
        <dbReference type="ChEBI" id="CHEBI:49883"/>
        <label>2</label>
    </ligand>
</feature>
<dbReference type="NCBIfam" id="TIGR01945">
    <property type="entry name" value="rnfC"/>
    <property type="match status" value="1"/>
</dbReference>
<dbReference type="EC" id="7.-.-.-" evidence="8"/>
<dbReference type="Proteomes" id="UP001224418">
    <property type="component" value="Unassembled WGS sequence"/>
</dbReference>
<dbReference type="SUPFAM" id="SSF46548">
    <property type="entry name" value="alpha-helical ferredoxin"/>
    <property type="match status" value="1"/>
</dbReference>
<feature type="binding site" evidence="8">
    <location>
        <position position="377"/>
    </location>
    <ligand>
        <name>[4Fe-4S] cluster</name>
        <dbReference type="ChEBI" id="CHEBI:49883"/>
        <label>2</label>
    </ligand>
</feature>
<evidence type="ECO:0000313" key="11">
    <source>
        <dbReference type="Proteomes" id="UP001224418"/>
    </source>
</evidence>
<dbReference type="SUPFAM" id="SSF142019">
    <property type="entry name" value="Nqo1 FMN-binding domain-like"/>
    <property type="match status" value="1"/>
</dbReference>
<keyword evidence="8" id="KW-1003">Cell membrane</keyword>
<dbReference type="PROSITE" id="PS51379">
    <property type="entry name" value="4FE4S_FER_2"/>
    <property type="match status" value="1"/>
</dbReference>
<evidence type="ECO:0000256" key="5">
    <source>
        <dbReference type="ARBA" id="ARBA00022982"/>
    </source>
</evidence>
<keyword evidence="8" id="KW-1278">Translocase</keyword>
<keyword evidence="2 8" id="KW-0004">4Fe-4S</keyword>
<dbReference type="InterPro" id="IPR019554">
    <property type="entry name" value="Soluble_ligand-bd"/>
</dbReference>
<dbReference type="RefSeq" id="WP_111943724.1">
    <property type="nucleotide sequence ID" value="NZ_BAAACJ010000024.1"/>
</dbReference>
<accession>A0ABU0JQS1</accession>
<dbReference type="InterPro" id="IPR010208">
    <property type="entry name" value="Ion_transpt_RnfC/RsxC"/>
</dbReference>
<keyword evidence="1 8" id="KW-0813">Transport</keyword>
<dbReference type="EMBL" id="JAUSWN010000001">
    <property type="protein sequence ID" value="MDQ0478523.1"/>
    <property type="molecule type" value="Genomic_DNA"/>
</dbReference>
<keyword evidence="8" id="KW-0472">Membrane</keyword>
<keyword evidence="7 8" id="KW-0411">Iron-sulfur</keyword>
<evidence type="ECO:0000256" key="1">
    <source>
        <dbReference type="ARBA" id="ARBA00022448"/>
    </source>
</evidence>
<keyword evidence="5 8" id="KW-0249">Electron transport</keyword>
<dbReference type="NCBIfam" id="NF003454">
    <property type="entry name" value="PRK05035.1"/>
    <property type="match status" value="1"/>
</dbReference>
<keyword evidence="4 8" id="KW-0677">Repeat</keyword>
<gene>
    <name evidence="8" type="primary">rnfC</name>
    <name evidence="10" type="ORF">QOZ93_000224</name>
</gene>
<dbReference type="PROSITE" id="PS00198">
    <property type="entry name" value="4FE4S_FER_1"/>
    <property type="match status" value="2"/>
</dbReference>
<comment type="cofactor">
    <cofactor evidence="8">
        <name>[4Fe-4S] cluster</name>
        <dbReference type="ChEBI" id="CHEBI:49883"/>
    </cofactor>
    <text evidence="8">Binds 2 [4Fe-4S] clusters per subunit.</text>
</comment>
<dbReference type="Pfam" id="PF01512">
    <property type="entry name" value="Complex1_51K"/>
    <property type="match status" value="1"/>
</dbReference>
<comment type="subunit">
    <text evidence="8">The complex is composed of six subunits: RnfA, RnfB, RnfC, RnfD, RnfE and RnfG.</text>
</comment>
<feature type="binding site" evidence="8">
    <location>
        <position position="367"/>
    </location>
    <ligand>
        <name>[4Fe-4S] cluster</name>
        <dbReference type="ChEBI" id="CHEBI:49883"/>
        <label>1</label>
    </ligand>
</feature>
<sequence length="450" mass="49022">MELLTFKKGVYPPHGKHLSEKKPIEEYLPKGDLVFPLSQHIGAPCDALVKKGDRVLVGQKIGESQAFVSAPIYSSVSGTVKNVTPMMTAMGTKAMSIIIENDNLYELYPENLKKKDFTDLSNEEIVALIKEAGIVGMGGATFPTHIKLSPPKDKVIDSIIVNGAECEPYLTCDHRLMLEEGEKIVEGLKVILKLFPNAKGYIGIENNKPDAIEKMNTLVKGEHNIEVKTLKTKYPQGAEKQLIYAITHREVPSGKLPADVGCIVQNIGTVAQIYNTITEGTPLIERIVTVTGEAIKEPKNLKVKLGTSVRELIEACGGFKEDPVKIISGGPMMGMTVGSIDIPVTKGTSGILCLTKKMAVLPDPSNCIRCGRCVQACPMNLVPSKLASLSARSELEDFEKMHGLDCIECGCCTFVCPAKKHLIQSIRVAKRTVIANKRKQPKKTLEKCKA</sequence>
<keyword evidence="6 8" id="KW-0408">Iron</keyword>
<dbReference type="HAMAP" id="MF_00461">
    <property type="entry name" value="RsxC_RnfC"/>
    <property type="match status" value="1"/>
</dbReference>
<evidence type="ECO:0000256" key="2">
    <source>
        <dbReference type="ARBA" id="ARBA00022485"/>
    </source>
</evidence>
<comment type="similarity">
    <text evidence="8">Belongs to the 4Fe4S bacterial-type ferredoxin family. RnfC subfamily.</text>
</comment>
<dbReference type="Gene3D" id="3.40.50.11540">
    <property type="entry name" value="NADH-ubiquinone oxidoreductase 51kDa subunit"/>
    <property type="match status" value="1"/>
</dbReference>
<evidence type="ECO:0000256" key="4">
    <source>
        <dbReference type="ARBA" id="ARBA00022737"/>
    </source>
</evidence>
<reference evidence="10 11" key="1">
    <citation type="submission" date="2023-07" db="EMBL/GenBank/DDBJ databases">
        <title>Genomic Encyclopedia of Type Strains, Phase IV (KMG-IV): sequencing the most valuable type-strain genomes for metagenomic binning, comparative biology and taxonomic classification.</title>
        <authorList>
            <person name="Goeker M."/>
        </authorList>
    </citation>
    <scope>NUCLEOTIDE SEQUENCE [LARGE SCALE GENOMIC DNA]</scope>
    <source>
        <strain evidence="10 11">DSM 1400</strain>
    </source>
</reference>
<dbReference type="Pfam" id="PF10531">
    <property type="entry name" value="SLBB"/>
    <property type="match status" value="1"/>
</dbReference>